<dbReference type="CDD" id="cd00452">
    <property type="entry name" value="KDPG_aldolase"/>
    <property type="match status" value="1"/>
</dbReference>
<evidence type="ECO:0000256" key="3">
    <source>
        <dbReference type="ARBA" id="ARBA00011233"/>
    </source>
</evidence>
<dbReference type="InterPro" id="IPR000887">
    <property type="entry name" value="Aldlse_KDPG_KHG"/>
</dbReference>
<gene>
    <name evidence="6" type="ORF">ENN47_11840</name>
</gene>
<evidence type="ECO:0000256" key="2">
    <source>
        <dbReference type="ARBA" id="ARBA00006906"/>
    </source>
</evidence>
<organism evidence="6">
    <name type="scientific">Mesotoga infera</name>
    <dbReference type="NCBI Taxonomy" id="1236046"/>
    <lineage>
        <taxon>Bacteria</taxon>
        <taxon>Thermotogati</taxon>
        <taxon>Thermotogota</taxon>
        <taxon>Thermotogae</taxon>
        <taxon>Kosmotogales</taxon>
        <taxon>Kosmotogaceae</taxon>
        <taxon>Mesotoga</taxon>
    </lineage>
</organism>
<dbReference type="Pfam" id="PF01081">
    <property type="entry name" value="Aldolase"/>
    <property type="match status" value="1"/>
</dbReference>
<dbReference type="PANTHER" id="PTHR30246">
    <property type="entry name" value="2-KETO-3-DEOXY-6-PHOSPHOGLUCONATE ALDOLASE"/>
    <property type="match status" value="1"/>
</dbReference>
<protein>
    <submittedName>
        <fullName evidence="6">Bifunctional 4-hydroxy-2-oxoglutarate aldolase/2-dehydro-3-deoxy-phosphogluconate aldolase</fullName>
    </submittedName>
</protein>
<keyword evidence="5" id="KW-0119">Carbohydrate metabolism</keyword>
<reference evidence="6" key="1">
    <citation type="journal article" date="2020" name="mSystems">
        <title>Genome- and Community-Level Interaction Insights into Carbon Utilization and Element Cycling Functions of Hydrothermarchaeota in Hydrothermal Sediment.</title>
        <authorList>
            <person name="Zhou Z."/>
            <person name="Liu Y."/>
            <person name="Xu W."/>
            <person name="Pan J."/>
            <person name="Luo Z.H."/>
            <person name="Li M."/>
        </authorList>
    </citation>
    <scope>NUCLEOTIDE SEQUENCE [LARGE SCALE GENOMIC DNA]</scope>
    <source>
        <strain evidence="6">SpSt-1179</strain>
    </source>
</reference>
<dbReference type="Proteomes" id="UP000886198">
    <property type="component" value="Unassembled WGS sequence"/>
</dbReference>
<dbReference type="InterPro" id="IPR031338">
    <property type="entry name" value="KDPG/KHG_AS_2"/>
</dbReference>
<comment type="subunit">
    <text evidence="3">Homotrimer.</text>
</comment>
<dbReference type="GO" id="GO:0016829">
    <property type="term" value="F:lyase activity"/>
    <property type="evidence" value="ECO:0007669"/>
    <property type="project" value="UniProtKB-KW"/>
</dbReference>
<dbReference type="NCBIfam" id="TIGR01182">
    <property type="entry name" value="eda"/>
    <property type="match status" value="1"/>
</dbReference>
<name>A0A7C1GRI2_9BACT</name>
<accession>A0A7C1GRI2</accession>
<comment type="similarity">
    <text evidence="2">Belongs to the KHG/KDPG aldolase family.</text>
</comment>
<dbReference type="Gene3D" id="3.20.20.70">
    <property type="entry name" value="Aldolase class I"/>
    <property type="match status" value="1"/>
</dbReference>
<proteinExistence type="inferred from homology"/>
<dbReference type="PROSITE" id="PS00160">
    <property type="entry name" value="ALDOLASE_KDPG_KHG_2"/>
    <property type="match status" value="1"/>
</dbReference>
<comment type="pathway">
    <text evidence="1">Carbohydrate acid metabolism.</text>
</comment>
<evidence type="ECO:0000256" key="4">
    <source>
        <dbReference type="ARBA" id="ARBA00023239"/>
    </source>
</evidence>
<dbReference type="AlphaFoldDB" id="A0A7C1GRI2"/>
<evidence type="ECO:0000313" key="6">
    <source>
        <dbReference type="EMBL" id="HDP78842.1"/>
    </source>
</evidence>
<sequence>MFEKLMTEKVLTVIRGLTLNQSRKLCEMLLENGLTILEVSFSDESSSEILHELKKEFYGKLVIGAGTVYDDTAYSRALRSNADFVLSPGFSEEIAKLSARDGISYIPGVYTSTDIQKALNTGFSFLKLFPSGSEGLQLLKAYRGPFPTVKFMPFGGVTAENANEYMKAGAVALGIGSYIANRNLFDEGKEGEILERILKIRRAVNARS</sequence>
<keyword evidence="4" id="KW-0456">Lyase</keyword>
<dbReference type="EMBL" id="DSBT01000361">
    <property type="protein sequence ID" value="HDP78842.1"/>
    <property type="molecule type" value="Genomic_DNA"/>
</dbReference>
<comment type="caution">
    <text evidence="6">The sequence shown here is derived from an EMBL/GenBank/DDBJ whole genome shotgun (WGS) entry which is preliminary data.</text>
</comment>
<dbReference type="InterPro" id="IPR013785">
    <property type="entry name" value="Aldolase_TIM"/>
</dbReference>
<dbReference type="PANTHER" id="PTHR30246:SF1">
    <property type="entry name" value="2-DEHYDRO-3-DEOXY-6-PHOSPHOGALACTONATE ALDOLASE-RELATED"/>
    <property type="match status" value="1"/>
</dbReference>
<dbReference type="SUPFAM" id="SSF51569">
    <property type="entry name" value="Aldolase"/>
    <property type="match status" value="1"/>
</dbReference>
<evidence type="ECO:0000256" key="1">
    <source>
        <dbReference type="ARBA" id="ARBA00004761"/>
    </source>
</evidence>
<evidence type="ECO:0000256" key="5">
    <source>
        <dbReference type="ARBA" id="ARBA00023277"/>
    </source>
</evidence>